<keyword evidence="2" id="KW-1185">Reference proteome</keyword>
<keyword evidence="1" id="KW-0808">Transferase</keyword>
<dbReference type="Proteomes" id="UP001165186">
    <property type="component" value="Unassembled WGS sequence"/>
</dbReference>
<keyword evidence="1" id="KW-0032">Aminotransferase</keyword>
<dbReference type="EMBL" id="BSXG01000139">
    <property type="protein sequence ID" value="GME48325.1"/>
    <property type="molecule type" value="Genomic_DNA"/>
</dbReference>
<organism evidence="1 2">
    <name type="scientific">Neofusicoccum parvum</name>
    <dbReference type="NCBI Taxonomy" id="310453"/>
    <lineage>
        <taxon>Eukaryota</taxon>
        <taxon>Fungi</taxon>
        <taxon>Dikarya</taxon>
        <taxon>Ascomycota</taxon>
        <taxon>Pezizomycotina</taxon>
        <taxon>Dothideomycetes</taxon>
        <taxon>Dothideomycetes incertae sedis</taxon>
        <taxon>Botryosphaeriales</taxon>
        <taxon>Botryosphaeriaceae</taxon>
        <taxon>Neofusicoccum</taxon>
    </lineage>
</organism>
<gene>
    <name evidence="1" type="primary">g4240</name>
    <name evidence="1" type="ORF">NpPPO83_00004240</name>
</gene>
<evidence type="ECO:0000313" key="2">
    <source>
        <dbReference type="Proteomes" id="UP001165186"/>
    </source>
</evidence>
<comment type="caution">
    <text evidence="1">The sequence shown here is derived from an EMBL/GenBank/DDBJ whole genome shotgun (WGS) entry which is preliminary data.</text>
</comment>
<sequence length="233" mass="25797">MVKITIVGAGIAGMSIASQLPKGYEITIVARDLPGDPDSLGWASPWAGAVWMGMDGSPPREQKMQLDAFAHMWKLAMTNPESSVKRIEMHDLTDFKKPEDVWYYGKMPGFRVMSKEELPHGAVNGMCWGIKQFGDTNTLVDSSLRADIFRRVHENLPQAFPDTPSGFQVVRDIVGIRPQRKTGARVEKEILDGQTVIHAYGAPGGGYVYSYGIAREVAELVNDIQLKMPKAYL</sequence>
<accession>A0ACB5SMI3</accession>
<name>A0ACB5SMI3_9PEZI</name>
<evidence type="ECO:0000313" key="1">
    <source>
        <dbReference type="EMBL" id="GME48325.1"/>
    </source>
</evidence>
<reference evidence="1" key="1">
    <citation type="submission" date="2024-09" db="EMBL/GenBank/DDBJ databases">
        <title>Draft Genome Sequences of Neofusicoccum parvum.</title>
        <authorList>
            <person name="Ashida A."/>
            <person name="Camagna M."/>
            <person name="Tanaka A."/>
            <person name="Takemoto D."/>
        </authorList>
    </citation>
    <scope>NUCLEOTIDE SEQUENCE</scope>
    <source>
        <strain evidence="1">PPO83</strain>
    </source>
</reference>
<proteinExistence type="predicted"/>
<protein>
    <submittedName>
        <fullName evidence="1">Aromatic amino acid aminotransferase</fullName>
    </submittedName>
</protein>